<comment type="caution">
    <text evidence="2">The sequence shown here is derived from an EMBL/GenBank/DDBJ whole genome shotgun (WGS) entry which is preliminary data.</text>
</comment>
<reference evidence="2 3" key="1">
    <citation type="submission" date="2022-05" db="EMBL/GenBank/DDBJ databases">
        <authorList>
            <consortium name="Genoscope - CEA"/>
            <person name="William W."/>
        </authorList>
    </citation>
    <scope>NUCLEOTIDE SEQUENCE [LARGE SCALE GENOMIC DNA]</scope>
</reference>
<accession>A0AAU9VK07</accession>
<gene>
    <name evidence="2" type="ORF">PMEA_00001310</name>
</gene>
<dbReference type="EMBL" id="CALNXJ010000001">
    <property type="protein sequence ID" value="CAH3031306.1"/>
    <property type="molecule type" value="Genomic_DNA"/>
</dbReference>
<feature type="chain" id="PRO_5043527112" evidence="1">
    <location>
        <begin position="25"/>
        <end position="64"/>
    </location>
</feature>
<evidence type="ECO:0000313" key="3">
    <source>
        <dbReference type="Proteomes" id="UP001159428"/>
    </source>
</evidence>
<keyword evidence="1" id="KW-0732">Signal</keyword>
<sequence>MKIQAFMLIAALLFFSALIQDCEGIGIFPPGKGKRAVQRKVQVTARSICEAARSLNCDGMDLDG</sequence>
<evidence type="ECO:0000256" key="1">
    <source>
        <dbReference type="SAM" id="SignalP"/>
    </source>
</evidence>
<evidence type="ECO:0000313" key="2">
    <source>
        <dbReference type="EMBL" id="CAH3031306.1"/>
    </source>
</evidence>
<proteinExistence type="predicted"/>
<dbReference type="Proteomes" id="UP001159428">
    <property type="component" value="Unassembled WGS sequence"/>
</dbReference>
<protein>
    <submittedName>
        <fullName evidence="2">Uncharacterized protein</fullName>
    </submittedName>
</protein>
<dbReference type="AlphaFoldDB" id="A0AAU9VK07"/>
<organism evidence="2 3">
    <name type="scientific">Pocillopora meandrina</name>
    <dbReference type="NCBI Taxonomy" id="46732"/>
    <lineage>
        <taxon>Eukaryota</taxon>
        <taxon>Metazoa</taxon>
        <taxon>Cnidaria</taxon>
        <taxon>Anthozoa</taxon>
        <taxon>Hexacorallia</taxon>
        <taxon>Scleractinia</taxon>
        <taxon>Astrocoeniina</taxon>
        <taxon>Pocilloporidae</taxon>
        <taxon>Pocillopora</taxon>
    </lineage>
</organism>
<feature type="signal peptide" evidence="1">
    <location>
        <begin position="1"/>
        <end position="24"/>
    </location>
</feature>
<name>A0AAU9VK07_9CNID</name>
<keyword evidence="3" id="KW-1185">Reference proteome</keyword>